<protein>
    <submittedName>
        <fullName evidence="5">Universal stress protein</fullName>
    </submittedName>
</protein>
<feature type="domain" description="UspA" evidence="4">
    <location>
        <begin position="166"/>
        <end position="309"/>
    </location>
</feature>
<dbReference type="AlphaFoldDB" id="V5SCV8"/>
<dbReference type="SUPFAM" id="SSF52402">
    <property type="entry name" value="Adenine nucleotide alpha hydrolases-like"/>
    <property type="match status" value="2"/>
</dbReference>
<dbReference type="OrthoDB" id="5564966at2"/>
<evidence type="ECO:0000256" key="1">
    <source>
        <dbReference type="ARBA" id="ARBA00008791"/>
    </source>
</evidence>
<dbReference type="PRINTS" id="PR01438">
    <property type="entry name" value="UNVRSLSTRESS"/>
</dbReference>
<proteinExistence type="inferred from homology"/>
<reference evidence="5 6" key="1">
    <citation type="journal article" date="2014" name="Genome Announc.">
        <title>Complete Genome Sequence of Hyphomicrobium nitrativorans Strain NL23, a Denitrifying Bacterium Isolated from Biofilm of a Methanol-Fed Denitrification System Treating Seawater at the Montreal Biodome.</title>
        <authorList>
            <person name="Martineau C."/>
            <person name="Villeneuve C."/>
            <person name="Mauffrey F."/>
            <person name="Villemur R."/>
        </authorList>
    </citation>
    <scope>NUCLEOTIDE SEQUENCE [LARGE SCALE GENOMIC DNA]</scope>
    <source>
        <strain evidence="5">NL23</strain>
    </source>
</reference>
<dbReference type="RefSeq" id="WP_023786402.1">
    <property type="nucleotide sequence ID" value="NC_022997.1"/>
</dbReference>
<dbReference type="Pfam" id="PF00582">
    <property type="entry name" value="Usp"/>
    <property type="match status" value="2"/>
</dbReference>
<dbReference type="PANTHER" id="PTHR46268:SF27">
    <property type="entry name" value="UNIVERSAL STRESS PROTEIN RV2623"/>
    <property type="match status" value="1"/>
</dbReference>
<keyword evidence="2" id="KW-0547">Nucleotide-binding</keyword>
<evidence type="ECO:0000313" key="6">
    <source>
        <dbReference type="Proteomes" id="UP000018542"/>
    </source>
</evidence>
<dbReference type="CDD" id="cd00293">
    <property type="entry name" value="USP-like"/>
    <property type="match status" value="2"/>
</dbReference>
<comment type="similarity">
    <text evidence="1">Belongs to the universal stress protein A family.</text>
</comment>
<dbReference type="InterPro" id="IPR006016">
    <property type="entry name" value="UspA"/>
</dbReference>
<dbReference type="GO" id="GO:0005524">
    <property type="term" value="F:ATP binding"/>
    <property type="evidence" value="ECO:0007669"/>
    <property type="project" value="UniProtKB-KW"/>
</dbReference>
<dbReference type="PANTHER" id="PTHR46268">
    <property type="entry name" value="STRESS RESPONSE PROTEIN NHAX"/>
    <property type="match status" value="1"/>
</dbReference>
<dbReference type="Gene3D" id="3.40.50.620">
    <property type="entry name" value="HUPs"/>
    <property type="match status" value="2"/>
</dbReference>
<name>V5SCV8_9HYPH</name>
<accession>V5SCV8</accession>
<organism evidence="5 6">
    <name type="scientific">Hyphomicrobium nitrativorans NL23</name>
    <dbReference type="NCBI Taxonomy" id="1029756"/>
    <lineage>
        <taxon>Bacteria</taxon>
        <taxon>Pseudomonadati</taxon>
        <taxon>Pseudomonadota</taxon>
        <taxon>Alphaproteobacteria</taxon>
        <taxon>Hyphomicrobiales</taxon>
        <taxon>Hyphomicrobiaceae</taxon>
        <taxon>Hyphomicrobium</taxon>
    </lineage>
</organism>
<dbReference type="STRING" id="1029756.W911_04990"/>
<evidence type="ECO:0000256" key="3">
    <source>
        <dbReference type="ARBA" id="ARBA00022840"/>
    </source>
</evidence>
<gene>
    <name evidence="5" type="ORF">W911_04990</name>
</gene>
<dbReference type="EMBL" id="CP006912">
    <property type="protein sequence ID" value="AHB47880.1"/>
    <property type="molecule type" value="Genomic_DNA"/>
</dbReference>
<evidence type="ECO:0000259" key="4">
    <source>
        <dbReference type="Pfam" id="PF00582"/>
    </source>
</evidence>
<dbReference type="InterPro" id="IPR014729">
    <property type="entry name" value="Rossmann-like_a/b/a_fold"/>
</dbReference>
<dbReference type="KEGG" id="hni:W911_04990"/>
<dbReference type="PATRIC" id="fig|1029756.8.peg.1051"/>
<sequence length="334" mass="36552">MRPVGWRKKSIEAEPDKGPLLEDRVMMEARVKRILVATDLSARSHRALRRAGWLAEEAGSELVLLHVVDDRQAQRLIDIDVAESRKIVDTWITSRAVPQAVRCRSVISAGKPHMGIIEAAKGIDADLIVMGSHRKRFRDLFLGTTVERVIREASVPVLMVNTDEPYETIMIAADLSAASAEAVTSAARLGFLSMGQVAVVHAFDAVAKSKLALAQAPKDRVSMYVKEEQQKALAKLKDFMRSVPQAPTGWTPYVEEGEAPYVIGTAVERMSPGLLILGTKGRTGAAKFLLGSVTEELLGSTTVDVLAVPRRSQQRRDTVTRLPKPIWGTSDVSI</sequence>
<keyword evidence="3" id="KW-0067">ATP-binding</keyword>
<dbReference type="Proteomes" id="UP000018542">
    <property type="component" value="Chromosome"/>
</dbReference>
<keyword evidence="6" id="KW-1185">Reference proteome</keyword>
<evidence type="ECO:0000256" key="2">
    <source>
        <dbReference type="ARBA" id="ARBA00022741"/>
    </source>
</evidence>
<feature type="domain" description="UspA" evidence="4">
    <location>
        <begin position="32"/>
        <end position="160"/>
    </location>
</feature>
<evidence type="ECO:0000313" key="5">
    <source>
        <dbReference type="EMBL" id="AHB47880.1"/>
    </source>
</evidence>
<dbReference type="HOGENOM" id="CLU_049301_2_1_5"/>
<dbReference type="InterPro" id="IPR006015">
    <property type="entry name" value="Universal_stress_UspA"/>
</dbReference>